<dbReference type="GO" id="GO:0016301">
    <property type="term" value="F:kinase activity"/>
    <property type="evidence" value="ECO:0007669"/>
    <property type="project" value="UniProtKB-KW"/>
</dbReference>
<evidence type="ECO:0000256" key="2">
    <source>
        <dbReference type="ARBA" id="ARBA00022516"/>
    </source>
</evidence>
<dbReference type="RefSeq" id="WP_379861350.1">
    <property type="nucleotide sequence ID" value="NZ_JBHMFC010000044.1"/>
</dbReference>
<dbReference type="EC" id="2.7.1.-" evidence="13"/>
<keyword evidence="9" id="KW-0443">Lipid metabolism</keyword>
<dbReference type="InterPro" id="IPR017438">
    <property type="entry name" value="ATP-NAD_kinase_N"/>
</dbReference>
<accession>A0ABV5FCF3</accession>
<dbReference type="Proteomes" id="UP001589585">
    <property type="component" value="Unassembled WGS sequence"/>
</dbReference>
<dbReference type="InterPro" id="IPR001206">
    <property type="entry name" value="Diacylglycerol_kinase_cat_dom"/>
</dbReference>
<dbReference type="PANTHER" id="PTHR12358">
    <property type="entry name" value="SPHINGOSINE KINASE"/>
    <property type="match status" value="1"/>
</dbReference>
<keyword evidence="14" id="KW-1185">Reference proteome</keyword>
<keyword evidence="5" id="KW-0547">Nucleotide-binding</keyword>
<keyword evidence="10" id="KW-0594">Phospholipid biosynthesis</keyword>
<proteinExistence type="predicted"/>
<comment type="cofactor">
    <cofactor evidence="1">
        <name>Mg(2+)</name>
        <dbReference type="ChEBI" id="CHEBI:18420"/>
    </cofactor>
</comment>
<evidence type="ECO:0000313" key="13">
    <source>
        <dbReference type="EMBL" id="MFB9057130.1"/>
    </source>
</evidence>
<organism evidence="13 14">
    <name type="scientific">Mariniflexile ostreae</name>
    <dbReference type="NCBI Taxonomy" id="1520892"/>
    <lineage>
        <taxon>Bacteria</taxon>
        <taxon>Pseudomonadati</taxon>
        <taxon>Bacteroidota</taxon>
        <taxon>Flavobacteriia</taxon>
        <taxon>Flavobacteriales</taxon>
        <taxon>Flavobacteriaceae</taxon>
        <taxon>Mariniflexile</taxon>
    </lineage>
</organism>
<dbReference type="Pfam" id="PF00781">
    <property type="entry name" value="DAGK_cat"/>
    <property type="match status" value="1"/>
</dbReference>
<comment type="caution">
    <text evidence="13">The sequence shown here is derived from an EMBL/GenBank/DDBJ whole genome shotgun (WGS) entry which is preliminary data.</text>
</comment>
<dbReference type="EMBL" id="JBHMFC010000044">
    <property type="protein sequence ID" value="MFB9057130.1"/>
    <property type="molecule type" value="Genomic_DNA"/>
</dbReference>
<keyword evidence="7" id="KW-0067">ATP-binding</keyword>
<dbReference type="InterPro" id="IPR045540">
    <property type="entry name" value="YegS/DAGK_C"/>
</dbReference>
<dbReference type="Gene3D" id="3.40.50.10330">
    <property type="entry name" value="Probable inorganic polyphosphate/atp-NAD kinase, domain 1"/>
    <property type="match status" value="1"/>
</dbReference>
<dbReference type="PROSITE" id="PS50146">
    <property type="entry name" value="DAGK"/>
    <property type="match status" value="1"/>
</dbReference>
<keyword evidence="11" id="KW-1208">Phospholipid metabolism</keyword>
<name>A0ABV5FCF3_9FLAO</name>
<keyword evidence="8" id="KW-0460">Magnesium</keyword>
<sequence length="294" mass="32342">MTNIHFIINPIAGSAKSILNEGLLLKYFDKESYHIVVKYSDFKKHAIQLTLESIENQAHIIVACGGDGTINEVASCLIHTPIILGVIPTGSGNGLAATLNIPKNIINAIAIIKQQKTKLIDAGKLNDKMFFSNSGIGFDAQVVKHYESSGQRKLPSYIKACLRALKSFKGKGNIRAHINGEELHLDPFLIFASNSNEMGYNVSLTPRASIQDGVLDVLMVPKMNMIKTLCFGFLILFKKHHLFPGVKAYTTTKMTLSLSSQNVFETQIDGEFFETHTNIINISILENALHVIAS</sequence>
<evidence type="ECO:0000313" key="14">
    <source>
        <dbReference type="Proteomes" id="UP001589585"/>
    </source>
</evidence>
<dbReference type="SMART" id="SM00046">
    <property type="entry name" value="DAGKc"/>
    <property type="match status" value="1"/>
</dbReference>
<feature type="domain" description="DAGKc" evidence="12">
    <location>
        <begin position="1"/>
        <end position="129"/>
    </location>
</feature>
<evidence type="ECO:0000256" key="7">
    <source>
        <dbReference type="ARBA" id="ARBA00022840"/>
    </source>
</evidence>
<dbReference type="InterPro" id="IPR005218">
    <property type="entry name" value="Diacylglycerol/lipid_kinase"/>
</dbReference>
<dbReference type="InterPro" id="IPR050187">
    <property type="entry name" value="Lipid_Phosphate_FormReg"/>
</dbReference>
<evidence type="ECO:0000256" key="5">
    <source>
        <dbReference type="ARBA" id="ARBA00022741"/>
    </source>
</evidence>
<evidence type="ECO:0000256" key="4">
    <source>
        <dbReference type="ARBA" id="ARBA00022723"/>
    </source>
</evidence>
<evidence type="ECO:0000256" key="9">
    <source>
        <dbReference type="ARBA" id="ARBA00023098"/>
    </source>
</evidence>
<evidence type="ECO:0000256" key="3">
    <source>
        <dbReference type="ARBA" id="ARBA00022679"/>
    </source>
</evidence>
<dbReference type="Pfam" id="PF19279">
    <property type="entry name" value="YegS_C"/>
    <property type="match status" value="1"/>
</dbReference>
<protein>
    <submittedName>
        <fullName evidence="13">Diacylglycerol/lipid kinase family protein</fullName>
        <ecNumber evidence="13">2.7.1.-</ecNumber>
    </submittedName>
</protein>
<evidence type="ECO:0000256" key="8">
    <source>
        <dbReference type="ARBA" id="ARBA00022842"/>
    </source>
</evidence>
<keyword evidence="6 13" id="KW-0418">Kinase</keyword>
<evidence type="ECO:0000259" key="12">
    <source>
        <dbReference type="PROSITE" id="PS50146"/>
    </source>
</evidence>
<reference evidence="13 14" key="1">
    <citation type="submission" date="2024-09" db="EMBL/GenBank/DDBJ databases">
        <authorList>
            <person name="Sun Q."/>
            <person name="Mori K."/>
        </authorList>
    </citation>
    <scope>NUCLEOTIDE SEQUENCE [LARGE SCALE GENOMIC DNA]</scope>
    <source>
        <strain evidence="13 14">CECT 8622</strain>
    </source>
</reference>
<evidence type="ECO:0000256" key="11">
    <source>
        <dbReference type="ARBA" id="ARBA00023264"/>
    </source>
</evidence>
<evidence type="ECO:0000256" key="1">
    <source>
        <dbReference type="ARBA" id="ARBA00001946"/>
    </source>
</evidence>
<evidence type="ECO:0000256" key="6">
    <source>
        <dbReference type="ARBA" id="ARBA00022777"/>
    </source>
</evidence>
<evidence type="ECO:0000256" key="10">
    <source>
        <dbReference type="ARBA" id="ARBA00023209"/>
    </source>
</evidence>
<keyword evidence="2" id="KW-0444">Lipid biosynthesis</keyword>
<keyword evidence="4" id="KW-0479">Metal-binding</keyword>
<dbReference type="PANTHER" id="PTHR12358:SF106">
    <property type="entry name" value="LIPID KINASE YEGS"/>
    <property type="match status" value="1"/>
</dbReference>
<keyword evidence="3 13" id="KW-0808">Transferase</keyword>
<gene>
    <name evidence="13" type="ORF">ACFFU9_10285</name>
</gene>
<dbReference type="SUPFAM" id="SSF111331">
    <property type="entry name" value="NAD kinase/diacylglycerol kinase-like"/>
    <property type="match status" value="1"/>
</dbReference>
<dbReference type="Gene3D" id="2.60.200.40">
    <property type="match status" value="1"/>
</dbReference>
<dbReference type="NCBIfam" id="TIGR00147">
    <property type="entry name" value="YegS/Rv2252/BmrU family lipid kinase"/>
    <property type="match status" value="1"/>
</dbReference>
<dbReference type="InterPro" id="IPR016064">
    <property type="entry name" value="NAD/diacylglycerol_kinase_sf"/>
</dbReference>